<dbReference type="EnsemblPlants" id="KQJ95937">
    <property type="protein sequence ID" value="KQJ95937"/>
    <property type="gene ID" value="BRADI_3g19842v3"/>
</dbReference>
<name>A0A0Q3Q2T5_BRADI</name>
<feature type="region of interest" description="Disordered" evidence="1">
    <location>
        <begin position="21"/>
        <end position="78"/>
    </location>
</feature>
<reference evidence="2 3" key="1">
    <citation type="journal article" date="2010" name="Nature">
        <title>Genome sequencing and analysis of the model grass Brachypodium distachyon.</title>
        <authorList>
            <consortium name="International Brachypodium Initiative"/>
        </authorList>
    </citation>
    <scope>NUCLEOTIDE SEQUENCE [LARGE SCALE GENOMIC DNA]</scope>
    <source>
        <strain evidence="2 3">Bd21</strain>
    </source>
</reference>
<gene>
    <name evidence="2" type="ORF">BRADI_3g19842v3</name>
</gene>
<keyword evidence="4" id="KW-1185">Reference proteome</keyword>
<evidence type="ECO:0000256" key="1">
    <source>
        <dbReference type="SAM" id="MobiDB-lite"/>
    </source>
</evidence>
<reference evidence="2" key="2">
    <citation type="submission" date="2017-06" db="EMBL/GenBank/DDBJ databases">
        <title>WGS assembly of Brachypodium distachyon.</title>
        <authorList>
            <consortium name="The International Brachypodium Initiative"/>
            <person name="Lucas S."/>
            <person name="Harmon-Smith M."/>
            <person name="Lail K."/>
            <person name="Tice H."/>
            <person name="Grimwood J."/>
            <person name="Bruce D."/>
            <person name="Barry K."/>
            <person name="Shu S."/>
            <person name="Lindquist E."/>
            <person name="Wang M."/>
            <person name="Pitluck S."/>
            <person name="Vogel J.P."/>
            <person name="Garvin D.F."/>
            <person name="Mockler T.C."/>
            <person name="Schmutz J."/>
            <person name="Rokhsar D."/>
            <person name="Bevan M.W."/>
        </authorList>
    </citation>
    <scope>NUCLEOTIDE SEQUENCE</scope>
    <source>
        <strain evidence="2">Bd21</strain>
    </source>
</reference>
<evidence type="ECO:0000313" key="3">
    <source>
        <dbReference type="EnsemblPlants" id="KQJ95937"/>
    </source>
</evidence>
<protein>
    <submittedName>
        <fullName evidence="2 3">Uncharacterized protein</fullName>
    </submittedName>
</protein>
<dbReference type="InParanoid" id="A0A0Q3Q2T5"/>
<dbReference type="EMBL" id="CM000882">
    <property type="protein sequence ID" value="KQJ95937.1"/>
    <property type="molecule type" value="Genomic_DNA"/>
</dbReference>
<dbReference type="Gramene" id="KQJ95937">
    <property type="protein sequence ID" value="KQJ95937"/>
    <property type="gene ID" value="BRADI_3g19842v3"/>
</dbReference>
<evidence type="ECO:0000313" key="4">
    <source>
        <dbReference type="Proteomes" id="UP000008810"/>
    </source>
</evidence>
<organism evidence="2">
    <name type="scientific">Brachypodium distachyon</name>
    <name type="common">Purple false brome</name>
    <name type="synonym">Trachynia distachya</name>
    <dbReference type="NCBI Taxonomy" id="15368"/>
    <lineage>
        <taxon>Eukaryota</taxon>
        <taxon>Viridiplantae</taxon>
        <taxon>Streptophyta</taxon>
        <taxon>Embryophyta</taxon>
        <taxon>Tracheophyta</taxon>
        <taxon>Spermatophyta</taxon>
        <taxon>Magnoliopsida</taxon>
        <taxon>Liliopsida</taxon>
        <taxon>Poales</taxon>
        <taxon>Poaceae</taxon>
        <taxon>BOP clade</taxon>
        <taxon>Pooideae</taxon>
        <taxon>Stipodae</taxon>
        <taxon>Brachypodieae</taxon>
        <taxon>Brachypodium</taxon>
    </lineage>
</organism>
<dbReference type="Proteomes" id="UP000008810">
    <property type="component" value="Chromosome 3"/>
</dbReference>
<feature type="compositionally biased region" description="Basic residues" evidence="1">
    <location>
        <begin position="21"/>
        <end position="35"/>
    </location>
</feature>
<accession>A0A0Q3Q2T5</accession>
<proteinExistence type="predicted"/>
<dbReference type="AlphaFoldDB" id="A0A0Q3Q2T5"/>
<sequence>MKICVEVTVWSTPGFFTPRHRGRRFSRHRGPHHLAPHATTTEVVMSNAPPMERRQGGPAPPPLVANTMDKVLATPPPPGCHSDSDRCALWHGFIGALCSDQRDSSG</sequence>
<reference evidence="3" key="3">
    <citation type="submission" date="2018-08" db="UniProtKB">
        <authorList>
            <consortium name="EnsemblPlants"/>
        </authorList>
    </citation>
    <scope>IDENTIFICATION</scope>
    <source>
        <strain evidence="3">cv. Bd21</strain>
    </source>
</reference>
<dbReference type="OrthoDB" id="439792at2759"/>
<evidence type="ECO:0000313" key="2">
    <source>
        <dbReference type="EMBL" id="KQJ95937.1"/>
    </source>
</evidence>